<feature type="region of interest" description="Disordered" evidence="1">
    <location>
        <begin position="1"/>
        <end position="50"/>
    </location>
</feature>
<accession>A0A4Z2EFZ9</accession>
<dbReference type="Proteomes" id="UP000314294">
    <property type="component" value="Unassembled WGS sequence"/>
</dbReference>
<dbReference type="AlphaFoldDB" id="A0A4Z2EFZ9"/>
<gene>
    <name evidence="2" type="ORF">EYF80_062199</name>
</gene>
<evidence type="ECO:0000256" key="1">
    <source>
        <dbReference type="SAM" id="MobiDB-lite"/>
    </source>
</evidence>
<comment type="caution">
    <text evidence="2">The sequence shown here is derived from an EMBL/GenBank/DDBJ whole genome shotgun (WGS) entry which is preliminary data.</text>
</comment>
<sequence length="50" mass="5219">MDSHSPDGSLPVGCSMPRGQPRGPHREQNKAAGLGFPPRPSGDRNNAPAI</sequence>
<name>A0A4Z2EFZ9_9TELE</name>
<proteinExistence type="predicted"/>
<protein>
    <submittedName>
        <fullName evidence="2">Uncharacterized protein</fullName>
    </submittedName>
</protein>
<keyword evidence="3" id="KW-1185">Reference proteome</keyword>
<evidence type="ECO:0000313" key="2">
    <source>
        <dbReference type="EMBL" id="TNN27655.1"/>
    </source>
</evidence>
<reference evidence="2 3" key="1">
    <citation type="submission" date="2019-03" db="EMBL/GenBank/DDBJ databases">
        <title>First draft genome of Liparis tanakae, snailfish: a comprehensive survey of snailfish specific genes.</title>
        <authorList>
            <person name="Kim W."/>
            <person name="Song I."/>
            <person name="Jeong J.-H."/>
            <person name="Kim D."/>
            <person name="Kim S."/>
            <person name="Ryu S."/>
            <person name="Song J.Y."/>
            <person name="Lee S.K."/>
        </authorList>
    </citation>
    <scope>NUCLEOTIDE SEQUENCE [LARGE SCALE GENOMIC DNA]</scope>
    <source>
        <tissue evidence="2">Muscle</tissue>
    </source>
</reference>
<organism evidence="2 3">
    <name type="scientific">Liparis tanakae</name>
    <name type="common">Tanaka's snailfish</name>
    <dbReference type="NCBI Taxonomy" id="230148"/>
    <lineage>
        <taxon>Eukaryota</taxon>
        <taxon>Metazoa</taxon>
        <taxon>Chordata</taxon>
        <taxon>Craniata</taxon>
        <taxon>Vertebrata</taxon>
        <taxon>Euteleostomi</taxon>
        <taxon>Actinopterygii</taxon>
        <taxon>Neopterygii</taxon>
        <taxon>Teleostei</taxon>
        <taxon>Neoteleostei</taxon>
        <taxon>Acanthomorphata</taxon>
        <taxon>Eupercaria</taxon>
        <taxon>Perciformes</taxon>
        <taxon>Cottioidei</taxon>
        <taxon>Cottales</taxon>
        <taxon>Liparidae</taxon>
        <taxon>Liparis</taxon>
    </lineage>
</organism>
<dbReference type="EMBL" id="SRLO01007944">
    <property type="protein sequence ID" value="TNN27655.1"/>
    <property type="molecule type" value="Genomic_DNA"/>
</dbReference>
<evidence type="ECO:0000313" key="3">
    <source>
        <dbReference type="Proteomes" id="UP000314294"/>
    </source>
</evidence>